<evidence type="ECO:0000259" key="7">
    <source>
        <dbReference type="Pfam" id="PF04084"/>
    </source>
</evidence>
<accession>Q6CJH6</accession>
<dbReference type="GO" id="GO:0006260">
    <property type="term" value="P:DNA replication"/>
    <property type="evidence" value="ECO:0007669"/>
    <property type="project" value="UniProtKB-UniRule"/>
</dbReference>
<dbReference type="eggNOG" id="KOG2928">
    <property type="taxonomic scope" value="Eukaryota"/>
</dbReference>
<evidence type="ECO:0000256" key="4">
    <source>
        <dbReference type="ARBA" id="ARBA00023242"/>
    </source>
</evidence>
<proteinExistence type="inferred from homology"/>
<organism evidence="9 10">
    <name type="scientific">Kluyveromyces lactis (strain ATCC 8585 / CBS 2359 / DSM 70799 / NBRC 1267 / NRRL Y-1140 / WM37)</name>
    <name type="common">Yeast</name>
    <name type="synonym">Candida sphaerica</name>
    <dbReference type="NCBI Taxonomy" id="284590"/>
    <lineage>
        <taxon>Eukaryota</taxon>
        <taxon>Fungi</taxon>
        <taxon>Dikarya</taxon>
        <taxon>Ascomycota</taxon>
        <taxon>Saccharomycotina</taxon>
        <taxon>Saccharomycetes</taxon>
        <taxon>Saccharomycetales</taxon>
        <taxon>Saccharomycetaceae</taxon>
        <taxon>Kluyveromyces</taxon>
    </lineage>
</organism>
<sequence length="596" mass="69188">MTKKECSDNEEEEEDIDIVNHQDIFISPSKVRYQSPKKLKSFDFLSPSKTVRPKSPKRSLTLESVSIETEYKDEESRKHSSTDTATPRRRQRKTTKRVKLEEDDAIDYVSDTNELIHNDDEYEDLKIKIDSNESSPNKSPRRKLTFNAEPSPQRKTTRNTVQRNKIIDDDLAYDDIQQYKHLKLNLNPNFKPTKLPKSDNNDQTSDEQSQIYFFDGFEGFIDQTKILKTDKRSKNSMSSAPSISRDEYNILSQLSNDIFHRSSTKAVQKIHETLFQQFTFELLQGFTLLFYGIGSKKKFLESFAFNFLSMKIALLQNPDIQKDDPCIPVFVMNGYTTLSKNIFLDIFKILVEGETIDDQGQSNYWDNRIDLQMDRLSKYFKKRPPTVKMILLIHNLDGPSFRREHFQTRMSILAQIKQICVVASVDHIQAPFLWDHFRAQSFNFVYHDITNFEPYIVETVQTDNAIDFSKDSGTLFNANGAKYVLESLTDNSKRMYKILLQLLMGQINAKNESKPRAKSSSLNKITPGIEFSELFKTCTEQFVVSSEMGLRTILSEFIDHKMAVNTKNKMGKEIINVKYSYGDMEKMITEIDSMLQ</sequence>
<evidence type="ECO:0000256" key="3">
    <source>
        <dbReference type="ARBA" id="ARBA00022705"/>
    </source>
</evidence>
<gene>
    <name evidence="9" type="ORF">KLLA0_F18590g</name>
</gene>
<comment type="subcellular location">
    <subcellularLocation>
        <location evidence="1 5">Nucleus</location>
    </subcellularLocation>
</comment>
<dbReference type="FunCoup" id="Q6CJH6">
    <property type="interactions" value="1097"/>
</dbReference>
<dbReference type="HOGENOM" id="CLU_022671_1_0_1"/>
<dbReference type="AlphaFoldDB" id="Q6CJH6"/>
<reference evidence="9 10" key="1">
    <citation type="journal article" date="2004" name="Nature">
        <title>Genome evolution in yeasts.</title>
        <authorList>
            <consortium name="Genolevures"/>
            <person name="Dujon B."/>
            <person name="Sherman D."/>
            <person name="Fischer G."/>
            <person name="Durrens P."/>
            <person name="Casaregola S."/>
            <person name="Lafontaine I."/>
            <person name="de Montigny J."/>
            <person name="Marck C."/>
            <person name="Neuveglise C."/>
            <person name="Talla E."/>
            <person name="Goffard N."/>
            <person name="Frangeul L."/>
            <person name="Aigle M."/>
            <person name="Anthouard V."/>
            <person name="Babour A."/>
            <person name="Barbe V."/>
            <person name="Barnay S."/>
            <person name="Blanchin S."/>
            <person name="Beckerich J.M."/>
            <person name="Beyne E."/>
            <person name="Bleykasten C."/>
            <person name="Boisrame A."/>
            <person name="Boyer J."/>
            <person name="Cattolico L."/>
            <person name="Confanioleri F."/>
            <person name="de Daruvar A."/>
            <person name="Despons L."/>
            <person name="Fabre E."/>
            <person name="Fairhead C."/>
            <person name="Ferry-Dumazet H."/>
            <person name="Groppi A."/>
            <person name="Hantraye F."/>
            <person name="Hennequin C."/>
            <person name="Jauniaux N."/>
            <person name="Joyet P."/>
            <person name="Kachouri R."/>
            <person name="Kerrest A."/>
            <person name="Koszul R."/>
            <person name="Lemaire M."/>
            <person name="Lesur I."/>
            <person name="Ma L."/>
            <person name="Muller H."/>
            <person name="Nicaud J.M."/>
            <person name="Nikolski M."/>
            <person name="Oztas S."/>
            <person name="Ozier-Kalogeropoulos O."/>
            <person name="Pellenz S."/>
            <person name="Potier S."/>
            <person name="Richard G.F."/>
            <person name="Straub M.L."/>
            <person name="Suleau A."/>
            <person name="Swennene D."/>
            <person name="Tekaia F."/>
            <person name="Wesolowski-Louvel M."/>
            <person name="Westhof E."/>
            <person name="Wirth B."/>
            <person name="Zeniou-Meyer M."/>
            <person name="Zivanovic I."/>
            <person name="Bolotin-Fukuhara M."/>
            <person name="Thierry A."/>
            <person name="Bouchier C."/>
            <person name="Caudron B."/>
            <person name="Scarpelli C."/>
            <person name="Gaillardin C."/>
            <person name="Weissenbach J."/>
            <person name="Wincker P."/>
            <person name="Souciet J.L."/>
        </authorList>
    </citation>
    <scope>NUCLEOTIDE SEQUENCE [LARGE SCALE GENOMIC DNA]</scope>
    <source>
        <strain evidence="10">ATCC 8585 / CBS 2359 / DSM 70799 / NBRC 1267 / NRRL Y-1140 / WM37</strain>
    </source>
</reference>
<comment type="similarity">
    <text evidence="2 5">Belongs to the ORC2 family.</text>
</comment>
<feature type="compositionally biased region" description="Basic residues" evidence="6">
    <location>
        <begin position="87"/>
        <end position="97"/>
    </location>
</feature>
<evidence type="ECO:0000313" key="9">
    <source>
        <dbReference type="EMBL" id="CAG98621.1"/>
    </source>
</evidence>
<feature type="domain" description="Origin recognition complex subunit 2 RecA-like" evidence="7">
    <location>
        <begin position="264"/>
        <end position="449"/>
    </location>
</feature>
<dbReference type="InterPro" id="IPR007220">
    <property type="entry name" value="ORC2"/>
</dbReference>
<evidence type="ECO:0000256" key="6">
    <source>
        <dbReference type="SAM" id="MobiDB-lite"/>
    </source>
</evidence>
<feature type="region of interest" description="Disordered" evidence="6">
    <location>
        <begin position="46"/>
        <end position="101"/>
    </location>
</feature>
<dbReference type="InParanoid" id="Q6CJH6"/>
<evidence type="ECO:0000259" key="8">
    <source>
        <dbReference type="Pfam" id="PF24882"/>
    </source>
</evidence>
<comment type="subunit">
    <text evidence="5">Component of the origin recognition complex (ORC).</text>
</comment>
<dbReference type="Pfam" id="PF24882">
    <property type="entry name" value="WHD_ORC2"/>
    <property type="match status" value="1"/>
</dbReference>
<dbReference type="GO" id="GO:0003688">
    <property type="term" value="F:DNA replication origin binding"/>
    <property type="evidence" value="ECO:0007669"/>
    <property type="project" value="UniProtKB-UniRule"/>
</dbReference>
<evidence type="ECO:0000256" key="5">
    <source>
        <dbReference type="RuleBase" id="RU368084"/>
    </source>
</evidence>
<dbReference type="KEGG" id="kla:KLLA0_F18590g"/>
<dbReference type="InterPro" id="IPR056773">
    <property type="entry name" value="WHD_ORC2"/>
</dbReference>
<dbReference type="GO" id="GO:0005664">
    <property type="term" value="C:nuclear origin of replication recognition complex"/>
    <property type="evidence" value="ECO:0007669"/>
    <property type="project" value="UniProtKB-UniRule"/>
</dbReference>
<dbReference type="PaxDb" id="284590-Q6CJH6"/>
<evidence type="ECO:0000256" key="2">
    <source>
        <dbReference type="ARBA" id="ARBA00007421"/>
    </source>
</evidence>
<dbReference type="InterPro" id="IPR056772">
    <property type="entry name" value="RecA-like_ORC2"/>
</dbReference>
<feature type="domain" description="Origin recognition complex subunit 2 winged-helix" evidence="8">
    <location>
        <begin position="523"/>
        <end position="581"/>
    </location>
</feature>
<dbReference type="Proteomes" id="UP000000598">
    <property type="component" value="Chromosome F"/>
</dbReference>
<keyword evidence="10" id="KW-1185">Reference proteome</keyword>
<name>Q6CJH6_KLULA</name>
<dbReference type="EMBL" id="CR382126">
    <property type="protein sequence ID" value="CAG98621.1"/>
    <property type="molecule type" value="Genomic_DNA"/>
</dbReference>
<feature type="region of interest" description="Disordered" evidence="6">
    <location>
        <begin position="127"/>
        <end position="163"/>
    </location>
</feature>
<keyword evidence="4 5" id="KW-0539">Nucleus</keyword>
<dbReference type="PANTHER" id="PTHR14052:SF0">
    <property type="entry name" value="ORIGIN RECOGNITION COMPLEX SUBUNIT 2"/>
    <property type="match status" value="1"/>
</dbReference>
<evidence type="ECO:0000313" key="10">
    <source>
        <dbReference type="Proteomes" id="UP000000598"/>
    </source>
</evidence>
<dbReference type="Pfam" id="PF04084">
    <property type="entry name" value="RecA-like_ORC2"/>
    <property type="match status" value="1"/>
</dbReference>
<dbReference type="PANTHER" id="PTHR14052">
    <property type="entry name" value="ORIGIN RECOGNITION COMPLEX SUBUNIT 2"/>
    <property type="match status" value="1"/>
</dbReference>
<dbReference type="OMA" id="FIEHKMA"/>
<feature type="compositionally biased region" description="Polar residues" evidence="6">
    <location>
        <begin position="148"/>
        <end position="163"/>
    </location>
</feature>
<comment type="function">
    <text evidence="5">Component of the origin recognition complex (ORC) that binds origins of replication. DNA-binding is ATP-dependent. ORC is required to assemble the pre-replication complex necessary to initiate DNA replication.</text>
</comment>
<dbReference type="STRING" id="284590.Q6CJH6"/>
<evidence type="ECO:0000256" key="1">
    <source>
        <dbReference type="ARBA" id="ARBA00004123"/>
    </source>
</evidence>
<protein>
    <recommendedName>
        <fullName evidence="5">Origin recognition complex subunit 2</fullName>
    </recommendedName>
</protein>
<keyword evidence="3 5" id="KW-0235">DNA replication</keyword>